<organism evidence="1">
    <name type="scientific">Bradyrhizobium quebecense</name>
    <dbReference type="NCBI Taxonomy" id="2748629"/>
    <lineage>
        <taxon>Bacteria</taxon>
        <taxon>Pseudomonadati</taxon>
        <taxon>Pseudomonadota</taxon>
        <taxon>Alphaproteobacteria</taxon>
        <taxon>Hyphomicrobiales</taxon>
        <taxon>Nitrobacteraceae</taxon>
        <taxon>Bradyrhizobium</taxon>
    </lineage>
</organism>
<gene>
    <name evidence="1" type="ORF">HU230_21385</name>
</gene>
<reference evidence="1" key="1">
    <citation type="submission" date="2020-06" db="EMBL/GenBank/DDBJ databases">
        <title>Whole Genome Sequence of Bradyrhizobium sp. Strain 66S1MB.</title>
        <authorList>
            <person name="Bromfield E."/>
            <person name="Cloutier S."/>
        </authorList>
    </citation>
    <scope>NUCLEOTIDE SEQUENCE</scope>
    <source>
        <strain evidence="1">66S1MB</strain>
    </source>
</reference>
<comment type="caution">
    <text evidence="1">The sequence shown here is derived from an EMBL/GenBank/DDBJ whole genome shotgun (WGS) entry which is preliminary data.</text>
</comment>
<dbReference type="RefSeq" id="WP_176531796.1">
    <property type="nucleotide sequence ID" value="NZ_CP088022.1"/>
</dbReference>
<dbReference type="EMBL" id="JABWSX010000001">
    <property type="protein sequence ID" value="NVL08261.1"/>
    <property type="molecule type" value="Genomic_DNA"/>
</dbReference>
<dbReference type="AlphaFoldDB" id="A0A973WRT2"/>
<evidence type="ECO:0000313" key="1">
    <source>
        <dbReference type="EMBL" id="NVL08261.1"/>
    </source>
</evidence>
<protein>
    <submittedName>
        <fullName evidence="1">Uncharacterized protein</fullName>
    </submittedName>
</protein>
<proteinExistence type="predicted"/>
<accession>A0A973WRT2</accession>
<name>A0A973WRT2_9BRAD</name>
<sequence>MDDEAVDICDELTRFSDAQAALLTSRGLVYLTDLKLDGNRHGTIVAASYADAESVARRRGRGEKVIGRMAHGFLHGLRRRLLQKVRGTGSWCARATG</sequence>